<comment type="caution">
    <text evidence="1">The sequence shown here is derived from an EMBL/GenBank/DDBJ whole genome shotgun (WGS) entry which is preliminary data.</text>
</comment>
<name>A0A4R8XJB4_9MICO</name>
<organism evidence="1 2">
    <name type="scientific">Cryobacterium cheniae</name>
    <dbReference type="NCBI Taxonomy" id="1259262"/>
    <lineage>
        <taxon>Bacteria</taxon>
        <taxon>Bacillati</taxon>
        <taxon>Actinomycetota</taxon>
        <taxon>Actinomycetes</taxon>
        <taxon>Micrococcales</taxon>
        <taxon>Microbacteriaceae</taxon>
        <taxon>Cryobacterium</taxon>
    </lineage>
</organism>
<dbReference type="AlphaFoldDB" id="A0A4R8XJB4"/>
<accession>A0A4R8XJB4</accession>
<sequence length="72" mass="7455">MNTTTIDTAAATRFVDVFAAADFAGDVGPRMSCTEVDALAGMLRAVGADTAADTWVSGHAEEDQEGDSHHQA</sequence>
<dbReference type="Proteomes" id="UP000298433">
    <property type="component" value="Unassembled WGS sequence"/>
</dbReference>
<evidence type="ECO:0000313" key="1">
    <source>
        <dbReference type="EMBL" id="TFC77456.1"/>
    </source>
</evidence>
<keyword evidence="2" id="KW-1185">Reference proteome</keyword>
<dbReference type="RefSeq" id="WP_134370915.1">
    <property type="nucleotide sequence ID" value="NZ_SOGN01000057.1"/>
</dbReference>
<evidence type="ECO:0000313" key="2">
    <source>
        <dbReference type="Proteomes" id="UP000298433"/>
    </source>
</evidence>
<gene>
    <name evidence="1" type="ORF">E3T23_13180</name>
</gene>
<proteinExistence type="predicted"/>
<dbReference type="OrthoDB" id="5120502at2"/>
<reference evidence="1 2" key="1">
    <citation type="submission" date="2019-03" db="EMBL/GenBank/DDBJ databases">
        <title>Genomics of glacier-inhabiting Cryobacterium strains.</title>
        <authorList>
            <person name="Liu Q."/>
            <person name="Xin Y.-H."/>
        </authorList>
    </citation>
    <scope>NUCLEOTIDE SEQUENCE [LARGE SCALE GENOMIC DNA]</scope>
    <source>
        <strain evidence="1 2">TMT2-48-2</strain>
    </source>
</reference>
<protein>
    <submittedName>
        <fullName evidence="1">Uncharacterized protein</fullName>
    </submittedName>
</protein>
<dbReference type="EMBL" id="SOGN01000057">
    <property type="protein sequence ID" value="TFC77456.1"/>
    <property type="molecule type" value="Genomic_DNA"/>
</dbReference>